<dbReference type="Gene3D" id="3.30.70.20">
    <property type="match status" value="1"/>
</dbReference>
<gene>
    <name evidence="3" type="ORF">HS088_TW13G00829</name>
</gene>
<accession>A0A7J7CVK6</accession>
<dbReference type="InterPro" id="IPR001623">
    <property type="entry name" value="DnaJ_domain"/>
</dbReference>
<dbReference type="OrthoDB" id="376357at2759"/>
<proteinExistence type="predicted"/>
<dbReference type="SMART" id="SM00271">
    <property type="entry name" value="DnaJ"/>
    <property type="match status" value="1"/>
</dbReference>
<evidence type="ECO:0000256" key="1">
    <source>
        <dbReference type="SAM" id="Phobius"/>
    </source>
</evidence>
<keyword evidence="1" id="KW-0812">Transmembrane</keyword>
<dbReference type="EMBL" id="JAAARO010000013">
    <property type="protein sequence ID" value="KAF5737936.1"/>
    <property type="molecule type" value="Genomic_DNA"/>
</dbReference>
<keyword evidence="1" id="KW-0472">Membrane</keyword>
<evidence type="ECO:0000259" key="2">
    <source>
        <dbReference type="PROSITE" id="PS50076"/>
    </source>
</evidence>
<feature type="domain" description="J" evidence="2">
    <location>
        <begin position="55"/>
        <end position="118"/>
    </location>
</feature>
<dbReference type="PANTHER" id="PTHR45295">
    <property type="entry name" value="CHAPERONE PROTEIN DNAJ C76, CHLOROPLASTIC"/>
    <property type="match status" value="1"/>
</dbReference>
<feature type="transmembrane region" description="Helical" evidence="1">
    <location>
        <begin position="443"/>
        <end position="464"/>
    </location>
</feature>
<feature type="transmembrane region" description="Helical" evidence="1">
    <location>
        <begin position="397"/>
        <end position="418"/>
    </location>
</feature>
<dbReference type="InterPro" id="IPR036869">
    <property type="entry name" value="J_dom_sf"/>
</dbReference>
<dbReference type="Proteomes" id="UP000593562">
    <property type="component" value="Unassembled WGS sequence"/>
</dbReference>
<evidence type="ECO:0000313" key="3">
    <source>
        <dbReference type="EMBL" id="KAF5737936.1"/>
    </source>
</evidence>
<dbReference type="PANTHER" id="PTHR45295:SF1">
    <property type="entry name" value="CHAPERONE PROTEIN DNAJ C76, CHLOROPLASTIC"/>
    <property type="match status" value="1"/>
</dbReference>
<keyword evidence="1" id="KW-1133">Transmembrane helix</keyword>
<dbReference type="Gene3D" id="1.10.287.110">
    <property type="entry name" value="DnaJ domain"/>
    <property type="match status" value="1"/>
</dbReference>
<dbReference type="PROSITE" id="PS50076">
    <property type="entry name" value="DNAJ_2"/>
    <property type="match status" value="1"/>
</dbReference>
<dbReference type="SUPFAM" id="SSF54862">
    <property type="entry name" value="4Fe-4S ferredoxins"/>
    <property type="match status" value="1"/>
</dbReference>
<protein>
    <recommendedName>
        <fullName evidence="2">J domain-containing protein</fullName>
    </recommendedName>
</protein>
<comment type="caution">
    <text evidence="3">The sequence shown here is derived from an EMBL/GenBank/DDBJ whole genome shotgun (WGS) entry which is preliminary data.</text>
</comment>
<dbReference type="CDD" id="cd06257">
    <property type="entry name" value="DnaJ"/>
    <property type="match status" value="1"/>
</dbReference>
<reference evidence="3 4" key="1">
    <citation type="journal article" date="2020" name="Nat. Commun.">
        <title>Genome of Tripterygium wilfordii and identification of cytochrome P450 involved in triptolide biosynthesis.</title>
        <authorList>
            <person name="Tu L."/>
            <person name="Su P."/>
            <person name="Zhang Z."/>
            <person name="Gao L."/>
            <person name="Wang J."/>
            <person name="Hu T."/>
            <person name="Zhou J."/>
            <person name="Zhang Y."/>
            <person name="Zhao Y."/>
            <person name="Liu Y."/>
            <person name="Song Y."/>
            <person name="Tong Y."/>
            <person name="Lu Y."/>
            <person name="Yang J."/>
            <person name="Xu C."/>
            <person name="Jia M."/>
            <person name="Peters R.J."/>
            <person name="Huang L."/>
            <person name="Gao W."/>
        </authorList>
    </citation>
    <scope>NUCLEOTIDE SEQUENCE [LARGE SCALE GENOMIC DNA]</scope>
    <source>
        <strain evidence="4">cv. XIE 37</strain>
        <tissue evidence="3">Leaf</tissue>
    </source>
</reference>
<dbReference type="InParanoid" id="A0A7J7CVK6"/>
<evidence type="ECO:0000313" key="4">
    <source>
        <dbReference type="Proteomes" id="UP000593562"/>
    </source>
</evidence>
<dbReference type="FunCoup" id="A0A7J7CVK6">
    <property type="interactions" value="172"/>
</dbReference>
<dbReference type="AlphaFoldDB" id="A0A7J7CVK6"/>
<sequence length="470" mass="52158">MATACLSLHKLSNTLITNNNLLSQRRMRRTSYCPMTCRATSRSSSSSSCSITEFDLYDLLGIDSSSNQSRIKLAYRTLQKKCHPDIAGQPGHDMAIILNEAYSVLSNPTSRMAYDKEQAKIAELRGYTGRPMYSAWHGSEGENRAVFVDEIKCVGCLKCALFAERTFAIESVYGRARVIAQWADPEHKIQEAIETCPVNCISVVERSDLPALEFLMSKQPRGNVRVGAGNTGGVRVSNIFADVKKFQNRYVDAMDKGAKESSKEKDSQREAWISSIQAIRAISNWLYWQSNSGGSQSSEYLIHIAQKASEPDIDKLRAAAAARKQARKNARPTYQKPSNFIQDEYWAPTLHALPASSPGNVGFTEAVKPSYAKQEKESIDTDDENYKMQVTKHRNPIFGMVVPAGAATLAAVMIRLQVGERPVAELNEHIGGTMALEIVNSPWLQVILSGFTWYFVGVAIVELVDGIRNR</sequence>
<organism evidence="3 4">
    <name type="scientific">Tripterygium wilfordii</name>
    <name type="common">Thunder God vine</name>
    <dbReference type="NCBI Taxonomy" id="458696"/>
    <lineage>
        <taxon>Eukaryota</taxon>
        <taxon>Viridiplantae</taxon>
        <taxon>Streptophyta</taxon>
        <taxon>Embryophyta</taxon>
        <taxon>Tracheophyta</taxon>
        <taxon>Spermatophyta</taxon>
        <taxon>Magnoliopsida</taxon>
        <taxon>eudicotyledons</taxon>
        <taxon>Gunneridae</taxon>
        <taxon>Pentapetalae</taxon>
        <taxon>rosids</taxon>
        <taxon>fabids</taxon>
        <taxon>Celastrales</taxon>
        <taxon>Celastraceae</taxon>
        <taxon>Tripterygium</taxon>
    </lineage>
</organism>
<name>A0A7J7CVK6_TRIWF</name>
<keyword evidence="4" id="KW-1185">Reference proteome</keyword>
<dbReference type="SUPFAM" id="SSF46565">
    <property type="entry name" value="Chaperone J-domain"/>
    <property type="match status" value="1"/>
</dbReference>
<dbReference type="Pfam" id="PF00226">
    <property type="entry name" value="DnaJ"/>
    <property type="match status" value="1"/>
</dbReference>
<dbReference type="Pfam" id="PF13370">
    <property type="entry name" value="Fer4_13"/>
    <property type="match status" value="1"/>
</dbReference>